<dbReference type="EMBL" id="QCYY01003900">
    <property type="protein sequence ID" value="ROT61971.1"/>
    <property type="molecule type" value="Genomic_DNA"/>
</dbReference>
<organism evidence="3 4">
    <name type="scientific">Penaeus vannamei</name>
    <name type="common">Whiteleg shrimp</name>
    <name type="synonym">Litopenaeus vannamei</name>
    <dbReference type="NCBI Taxonomy" id="6689"/>
    <lineage>
        <taxon>Eukaryota</taxon>
        <taxon>Metazoa</taxon>
        <taxon>Ecdysozoa</taxon>
        <taxon>Arthropoda</taxon>
        <taxon>Crustacea</taxon>
        <taxon>Multicrustacea</taxon>
        <taxon>Malacostraca</taxon>
        <taxon>Eumalacostraca</taxon>
        <taxon>Eucarida</taxon>
        <taxon>Decapoda</taxon>
        <taxon>Dendrobranchiata</taxon>
        <taxon>Penaeoidea</taxon>
        <taxon>Penaeidae</taxon>
        <taxon>Penaeus</taxon>
    </lineage>
</organism>
<feature type="region of interest" description="Disordered" evidence="2">
    <location>
        <begin position="420"/>
        <end position="448"/>
    </location>
</feature>
<gene>
    <name evidence="3" type="ORF">C7M84_020204</name>
</gene>
<proteinExistence type="predicted"/>
<dbReference type="STRING" id="6689.A0A423SCM1"/>
<dbReference type="AlphaFoldDB" id="A0A423SCM1"/>
<dbReference type="Proteomes" id="UP000283509">
    <property type="component" value="Unassembled WGS sequence"/>
</dbReference>
<evidence type="ECO:0000256" key="2">
    <source>
        <dbReference type="SAM" id="MobiDB-lite"/>
    </source>
</evidence>
<reference evidence="3 4" key="1">
    <citation type="submission" date="2018-04" db="EMBL/GenBank/DDBJ databases">
        <authorList>
            <person name="Zhang X."/>
            <person name="Yuan J."/>
            <person name="Li F."/>
            <person name="Xiang J."/>
        </authorList>
    </citation>
    <scope>NUCLEOTIDE SEQUENCE [LARGE SCALE GENOMIC DNA]</scope>
    <source>
        <tissue evidence="3">Muscle</tissue>
    </source>
</reference>
<dbReference type="OrthoDB" id="10452100at2759"/>
<feature type="compositionally biased region" description="Basic and acidic residues" evidence="2">
    <location>
        <begin position="299"/>
        <end position="309"/>
    </location>
</feature>
<name>A0A423SCM1_PENVA</name>
<comment type="caution">
    <text evidence="3">The sequence shown here is derived from an EMBL/GenBank/DDBJ whole genome shotgun (WGS) entry which is preliminary data.</text>
</comment>
<feature type="compositionally biased region" description="Basic and acidic residues" evidence="2">
    <location>
        <begin position="420"/>
        <end position="438"/>
    </location>
</feature>
<evidence type="ECO:0000313" key="3">
    <source>
        <dbReference type="EMBL" id="ROT61971.1"/>
    </source>
</evidence>
<feature type="coiled-coil region" evidence="1">
    <location>
        <begin position="93"/>
        <end position="120"/>
    </location>
</feature>
<protein>
    <submittedName>
        <fullName evidence="3">Uncharacterized protein</fullName>
    </submittedName>
</protein>
<evidence type="ECO:0000256" key="1">
    <source>
        <dbReference type="SAM" id="Coils"/>
    </source>
</evidence>
<sequence length="511" mass="59251">MSHLSHLNHLNHLATIAQGIQHMSTSVDNLTHVLSSVILHIYPDIEVRERPSKILEGSTVSEDPSSDVRNRTEDLWMSEEQEAMVDWNVGAEILNLERKNEETREKIRQAEEKMGELRTAVEERAVAVKVEGDENIVLEEILGDLAGSGAGEEPGVAGRSSALLQDVEALKHAVADALRQKQSLQDASRKMRERNAWLTSRGEQEANRRRYYGERGQLEENIAVLRRQKAEIDEEVARTRQVKLTIERERNRDDQRYRELIGMIQTLMRYEPDLNPSEAPLTDSPAILRRTRNKSLSAEQKDVASERVPSRSLDPQGQQPEFRERGGLSELEFLRATSDLLNSELEQREIESHHLNLNLSQLEMEAQRQREWGHQLLGVRANDTEEERKLMRASLLEAAKLKKQLEEDLRDIQRDRDELEQQNRDLAKHNEVLEKRESEIEEENQQEEQREVALYRERNSLAEATKKALLDKVILDQDIARLEQEKRKYRELTRGMARRVYELEARCRAKN</sequence>
<feature type="region of interest" description="Disordered" evidence="2">
    <location>
        <begin position="292"/>
        <end position="328"/>
    </location>
</feature>
<reference evidence="3 4" key="2">
    <citation type="submission" date="2019-01" db="EMBL/GenBank/DDBJ databases">
        <title>The decoding of complex shrimp genome reveals the adaptation for benthos swimmer, frequently molting mechanism and breeding impact on genome.</title>
        <authorList>
            <person name="Sun Y."/>
            <person name="Gao Y."/>
            <person name="Yu Y."/>
        </authorList>
    </citation>
    <scope>NUCLEOTIDE SEQUENCE [LARGE SCALE GENOMIC DNA]</scope>
    <source>
        <tissue evidence="3">Muscle</tissue>
    </source>
</reference>
<feature type="region of interest" description="Disordered" evidence="2">
    <location>
        <begin position="181"/>
        <end position="206"/>
    </location>
</feature>
<keyword evidence="4" id="KW-1185">Reference proteome</keyword>
<accession>A0A423SCM1</accession>
<evidence type="ECO:0000313" key="4">
    <source>
        <dbReference type="Proteomes" id="UP000283509"/>
    </source>
</evidence>
<keyword evidence="1" id="KW-0175">Coiled coil</keyword>
<feature type="coiled-coil region" evidence="1">
    <location>
        <begin position="331"/>
        <end position="365"/>
    </location>
</feature>